<protein>
    <recommendedName>
        <fullName evidence="4">RxLR effector protein</fullName>
    </recommendedName>
</protein>
<feature type="signal peptide" evidence="1">
    <location>
        <begin position="1"/>
        <end position="19"/>
    </location>
</feature>
<name>A0A081A362_PHYNI</name>
<comment type="caution">
    <text evidence="2">The sequence shown here is derived from an EMBL/GenBank/DDBJ whole genome shotgun (WGS) entry which is preliminary data.</text>
</comment>
<evidence type="ECO:0000313" key="3">
    <source>
        <dbReference type="Proteomes" id="UP000028582"/>
    </source>
</evidence>
<organism evidence="2 3">
    <name type="scientific">Phytophthora nicotianae P1976</name>
    <dbReference type="NCBI Taxonomy" id="1317066"/>
    <lineage>
        <taxon>Eukaryota</taxon>
        <taxon>Sar</taxon>
        <taxon>Stramenopiles</taxon>
        <taxon>Oomycota</taxon>
        <taxon>Peronosporomycetes</taxon>
        <taxon>Peronosporales</taxon>
        <taxon>Peronosporaceae</taxon>
        <taxon>Phytophthora</taxon>
    </lineage>
</organism>
<evidence type="ECO:0000313" key="2">
    <source>
        <dbReference type="EMBL" id="ETO73323.1"/>
    </source>
</evidence>
<accession>A0A081A362</accession>
<evidence type="ECO:0008006" key="4">
    <source>
        <dbReference type="Google" id="ProtNLM"/>
    </source>
</evidence>
<sequence length="104" mass="12198">MRAINVLCILLSAVVLVVASEGIETANKDKGTMHLPNEERYMYGRANGIDTSYTETWSNFKTWFKRKFFFWRKYDTPQRSSKLSQSPHHFQHKEDIVNKINANN</sequence>
<dbReference type="Proteomes" id="UP000028582">
    <property type="component" value="Unassembled WGS sequence"/>
</dbReference>
<evidence type="ECO:0000256" key="1">
    <source>
        <dbReference type="SAM" id="SignalP"/>
    </source>
</evidence>
<keyword evidence="1" id="KW-0732">Signal</keyword>
<feature type="chain" id="PRO_5001753845" description="RxLR effector protein" evidence="1">
    <location>
        <begin position="20"/>
        <end position="104"/>
    </location>
</feature>
<dbReference type="AlphaFoldDB" id="A0A081A362"/>
<reference evidence="2 3" key="1">
    <citation type="submission" date="2013-11" db="EMBL/GenBank/DDBJ databases">
        <title>The Genome Sequence of Phytophthora parasitica P1976.</title>
        <authorList>
            <consortium name="The Broad Institute Genomics Platform"/>
            <person name="Russ C."/>
            <person name="Tyler B."/>
            <person name="Panabieres F."/>
            <person name="Shan W."/>
            <person name="Tripathy S."/>
            <person name="Grunwald N."/>
            <person name="Machado M."/>
            <person name="Johnson C.S."/>
            <person name="Walker B."/>
            <person name="Young S."/>
            <person name="Zeng Q."/>
            <person name="Gargeya S."/>
            <person name="Fitzgerald M."/>
            <person name="Haas B."/>
            <person name="Abouelleil A."/>
            <person name="Allen A.W."/>
            <person name="Alvarado L."/>
            <person name="Arachchi H.M."/>
            <person name="Berlin A.M."/>
            <person name="Chapman S.B."/>
            <person name="Gainer-Dewar J."/>
            <person name="Goldberg J."/>
            <person name="Griggs A."/>
            <person name="Gujja S."/>
            <person name="Hansen M."/>
            <person name="Howarth C."/>
            <person name="Imamovic A."/>
            <person name="Ireland A."/>
            <person name="Larimer J."/>
            <person name="McCowan C."/>
            <person name="Murphy C."/>
            <person name="Pearson M."/>
            <person name="Poon T.W."/>
            <person name="Priest M."/>
            <person name="Roberts A."/>
            <person name="Saif S."/>
            <person name="Shea T."/>
            <person name="Sisk P."/>
            <person name="Sykes S."/>
            <person name="Wortman J."/>
            <person name="Nusbaum C."/>
            <person name="Birren B."/>
        </authorList>
    </citation>
    <scope>NUCLEOTIDE SEQUENCE [LARGE SCALE GENOMIC DNA]</scope>
    <source>
        <strain evidence="2 3">P1976</strain>
    </source>
</reference>
<dbReference type="EMBL" id="ANJA01001926">
    <property type="protein sequence ID" value="ETO73323.1"/>
    <property type="molecule type" value="Genomic_DNA"/>
</dbReference>
<proteinExistence type="predicted"/>
<gene>
    <name evidence="2" type="ORF">F444_10761</name>
</gene>